<accession>A0A1I3TXL6</accession>
<gene>
    <name evidence="2" type="ORF">SAMN04487991_2914</name>
</gene>
<dbReference type="OrthoDB" id="9067983at2"/>
<evidence type="ECO:0000256" key="1">
    <source>
        <dbReference type="SAM" id="MobiDB-lite"/>
    </source>
</evidence>
<evidence type="ECO:0000313" key="2">
    <source>
        <dbReference type="EMBL" id="SFJ75213.1"/>
    </source>
</evidence>
<keyword evidence="3" id="KW-1185">Reference proteome</keyword>
<evidence type="ECO:0008006" key="4">
    <source>
        <dbReference type="Google" id="ProtNLM"/>
    </source>
</evidence>
<dbReference type="InterPro" id="IPR025048">
    <property type="entry name" value="DUF3987"/>
</dbReference>
<dbReference type="AlphaFoldDB" id="A0A1I3TXL6"/>
<evidence type="ECO:0000313" key="3">
    <source>
        <dbReference type="Proteomes" id="UP000199630"/>
    </source>
</evidence>
<dbReference type="Pfam" id="PF13148">
    <property type="entry name" value="DUF3987"/>
    <property type="match status" value="1"/>
</dbReference>
<reference evidence="3" key="1">
    <citation type="submission" date="2016-10" db="EMBL/GenBank/DDBJ databases">
        <authorList>
            <person name="Varghese N."/>
            <person name="Submissions S."/>
        </authorList>
    </citation>
    <scope>NUCLEOTIDE SEQUENCE [LARGE SCALE GENOMIC DNA]</scope>
    <source>
        <strain evidence="3">DSM 26471</strain>
    </source>
</reference>
<proteinExistence type="predicted"/>
<dbReference type="Proteomes" id="UP000199630">
    <property type="component" value="Unassembled WGS sequence"/>
</dbReference>
<organism evidence="2 3">
    <name type="scientific">Celeribacter neptunius</name>
    <dbReference type="NCBI Taxonomy" id="588602"/>
    <lineage>
        <taxon>Bacteria</taxon>
        <taxon>Pseudomonadati</taxon>
        <taxon>Pseudomonadota</taxon>
        <taxon>Alphaproteobacteria</taxon>
        <taxon>Rhodobacterales</taxon>
        <taxon>Roseobacteraceae</taxon>
        <taxon>Celeribacter</taxon>
    </lineage>
</organism>
<dbReference type="EMBL" id="FORH01000005">
    <property type="protein sequence ID" value="SFJ75213.1"/>
    <property type="molecule type" value="Genomic_DNA"/>
</dbReference>
<name>A0A1I3TXL6_9RHOB</name>
<protein>
    <recommendedName>
        <fullName evidence="4">DUF3987 domain-containing protein</fullName>
    </recommendedName>
</protein>
<dbReference type="STRING" id="588602.SAMN04487991_2914"/>
<dbReference type="RefSeq" id="WP_090061415.1">
    <property type="nucleotide sequence ID" value="NZ_FORH01000005.1"/>
</dbReference>
<feature type="region of interest" description="Disordered" evidence="1">
    <location>
        <begin position="1"/>
        <end position="20"/>
    </location>
</feature>
<sequence>MNAPTNTPVTPIPFNAEGPQPLLREIPKGEPYPVEALGPLREAVEAVADITQAPVGLAAQSALSVASLAVQGLADVETLGGDAPCSLFCLTIAESGERKSTCDRLLMKGVRDFEAEQETEYREEYEAFEVAHKIWTEKRKRLISEAAGAKREKATAAEADLRAMGPEPRPPLFPKLTAMDPTFEGLMKLYGIGRPALGLFSDEAGGFIGGHAMNSDNRLKTMAGLSNLWNGEPIDRTRAGDGAKTYRGRRLAAHLMVQPIAAAPLLSDPEARGQGFLARFLMTEPPSAIGTRLRRDHAPHSRSKVEAFRNCALDILAMDLPTDAHPQELTPKRLTLSPAARELLFRFHDAVEASQGRGGEFETVRAYASKSVEQAARIAGVFALWADPLADLITPENMAHGISLSQFYLGEAKRLSDAGAITADTAKAEELRLWLVEKWTHSEIMPREIVQFGPNPLRESKAARAALAVLEKHGWLTRLPEGVEVRGATRKEAYQIVRPQHVL</sequence>